<sequence>MSLLPATAPRSLLSIRLSILSEETTSPVRQELDLVRMAVERGCRVIGIARDLGVSATKVPPWKRPQLGDWISNRAPEFDEILFWKLDRFVRRISDLHLMIEWCKEFQKTLAATNDPIDLSTEFGQFMVTIIAGMARIEAANTGVRVESLWKFSRTVEKRWIIGKPVYGYRTKDEGDGTKSLVINPEKARAPMAMS</sequence>
<dbReference type="PANTHER" id="PTHR30461">
    <property type="entry name" value="DNA-INVERTASE FROM LAMBDOID PROPHAGE"/>
    <property type="match status" value="1"/>
</dbReference>
<dbReference type="Gene3D" id="3.40.50.1390">
    <property type="entry name" value="Resolvase, N-terminal catalytic domain"/>
    <property type="match status" value="1"/>
</dbReference>
<dbReference type="Pfam" id="PF00239">
    <property type="entry name" value="Resolvase"/>
    <property type="match status" value="1"/>
</dbReference>
<dbReference type="InterPro" id="IPR036162">
    <property type="entry name" value="Resolvase-like_N_sf"/>
</dbReference>
<evidence type="ECO:0000259" key="3">
    <source>
        <dbReference type="SMART" id="SM00857"/>
    </source>
</evidence>
<accession>A0A7G7BUQ0</accession>
<dbReference type="InterPro" id="IPR050639">
    <property type="entry name" value="SSR_resolvase"/>
</dbReference>
<keyword evidence="2" id="KW-0233">DNA recombination</keyword>
<keyword evidence="1" id="KW-0238">DNA-binding</keyword>
<name>A0A7G7BUQ0_9ACTN</name>
<reference evidence="5" key="1">
    <citation type="submission" date="2019-10" db="EMBL/GenBank/DDBJ databases">
        <title>Antimicrobial potential of Antarctic Bacteria.</title>
        <authorList>
            <person name="Benaud N."/>
            <person name="Edwards R.J."/>
            <person name="Ferrari B.C."/>
        </authorList>
    </citation>
    <scope>NUCLEOTIDE SEQUENCE [LARGE SCALE GENOMIC DNA]</scope>
    <source>
        <strain evidence="5">NBSH44</strain>
    </source>
</reference>
<dbReference type="GO" id="GO:0003677">
    <property type="term" value="F:DNA binding"/>
    <property type="evidence" value="ECO:0007669"/>
    <property type="project" value="UniProtKB-KW"/>
</dbReference>
<dbReference type="Proteomes" id="UP000515307">
    <property type="component" value="Chromosome"/>
</dbReference>
<dbReference type="PANTHER" id="PTHR30461:SF2">
    <property type="entry name" value="SERINE RECOMBINASE PINE-RELATED"/>
    <property type="match status" value="1"/>
</dbReference>
<dbReference type="KEGG" id="sfiy:F0344_04440"/>
<dbReference type="SUPFAM" id="SSF53041">
    <property type="entry name" value="Resolvase-like"/>
    <property type="match status" value="1"/>
</dbReference>
<dbReference type="CDD" id="cd00338">
    <property type="entry name" value="Ser_Recombinase"/>
    <property type="match status" value="1"/>
</dbReference>
<proteinExistence type="predicted"/>
<dbReference type="GO" id="GO:0000150">
    <property type="term" value="F:DNA strand exchange activity"/>
    <property type="evidence" value="ECO:0007669"/>
    <property type="project" value="InterPro"/>
</dbReference>
<keyword evidence="5" id="KW-1185">Reference proteome</keyword>
<evidence type="ECO:0000256" key="2">
    <source>
        <dbReference type="ARBA" id="ARBA00023172"/>
    </source>
</evidence>
<evidence type="ECO:0000313" key="5">
    <source>
        <dbReference type="Proteomes" id="UP000515307"/>
    </source>
</evidence>
<feature type="domain" description="Resolvase/invertase-type recombinase catalytic" evidence="3">
    <location>
        <begin position="11"/>
        <end position="159"/>
    </location>
</feature>
<evidence type="ECO:0000313" key="4">
    <source>
        <dbReference type="EMBL" id="QNE79065.1"/>
    </source>
</evidence>
<protein>
    <recommendedName>
        <fullName evidence="3">Resolvase/invertase-type recombinase catalytic domain-containing protein</fullName>
    </recommendedName>
</protein>
<gene>
    <name evidence="4" type="ORF">F0344_04440</name>
</gene>
<dbReference type="EMBL" id="CP045702">
    <property type="protein sequence ID" value="QNE79065.1"/>
    <property type="molecule type" value="Genomic_DNA"/>
</dbReference>
<dbReference type="InterPro" id="IPR006119">
    <property type="entry name" value="Resolv_N"/>
</dbReference>
<dbReference type="AlphaFoldDB" id="A0A7G7BUQ0"/>
<organism evidence="4 5">
    <name type="scientific">Streptomyces finlayi</name>
    <dbReference type="NCBI Taxonomy" id="67296"/>
    <lineage>
        <taxon>Bacteria</taxon>
        <taxon>Bacillati</taxon>
        <taxon>Actinomycetota</taxon>
        <taxon>Actinomycetes</taxon>
        <taxon>Kitasatosporales</taxon>
        <taxon>Streptomycetaceae</taxon>
        <taxon>Streptomyces</taxon>
    </lineage>
</organism>
<evidence type="ECO:0000256" key="1">
    <source>
        <dbReference type="ARBA" id="ARBA00023125"/>
    </source>
</evidence>
<dbReference type="SMART" id="SM00857">
    <property type="entry name" value="Resolvase"/>
    <property type="match status" value="1"/>
</dbReference>